<name>A0A1T4Y006_9BACT</name>
<gene>
    <name evidence="2" type="ORF">SAMN02745166_02282</name>
</gene>
<keyword evidence="3" id="KW-1185">Reference proteome</keyword>
<proteinExistence type="predicted"/>
<evidence type="ECO:0000256" key="1">
    <source>
        <dbReference type="SAM" id="MobiDB-lite"/>
    </source>
</evidence>
<dbReference type="RefSeq" id="WP_078813488.1">
    <property type="nucleotide sequence ID" value="NZ_FUYE01000006.1"/>
</dbReference>
<dbReference type="Proteomes" id="UP000190774">
    <property type="component" value="Unassembled WGS sequence"/>
</dbReference>
<dbReference type="EMBL" id="FUYE01000006">
    <property type="protein sequence ID" value="SKA95129.1"/>
    <property type="molecule type" value="Genomic_DNA"/>
</dbReference>
<evidence type="ECO:0000313" key="3">
    <source>
        <dbReference type="Proteomes" id="UP000190774"/>
    </source>
</evidence>
<reference evidence="3" key="1">
    <citation type="submission" date="2017-02" db="EMBL/GenBank/DDBJ databases">
        <authorList>
            <person name="Varghese N."/>
            <person name="Submissions S."/>
        </authorList>
    </citation>
    <scope>NUCLEOTIDE SEQUENCE [LARGE SCALE GENOMIC DNA]</scope>
    <source>
        <strain evidence="3">ATCC 700200</strain>
    </source>
</reference>
<dbReference type="AlphaFoldDB" id="A0A1T4Y006"/>
<sequence>MKPHSLPHSLAQCSRLHPLPTLPPQPAHWLRTPPACGDGEAFETWDLTDPDVETAQQNLSDEGHGHHLQDSCRL</sequence>
<organism evidence="2 3">
    <name type="scientific">Prosthecobacter debontii</name>
    <dbReference type="NCBI Taxonomy" id="48467"/>
    <lineage>
        <taxon>Bacteria</taxon>
        <taxon>Pseudomonadati</taxon>
        <taxon>Verrucomicrobiota</taxon>
        <taxon>Verrucomicrobiia</taxon>
        <taxon>Verrucomicrobiales</taxon>
        <taxon>Verrucomicrobiaceae</taxon>
        <taxon>Prosthecobacter</taxon>
    </lineage>
</organism>
<protein>
    <submittedName>
        <fullName evidence="2">Uncharacterized protein</fullName>
    </submittedName>
</protein>
<dbReference type="STRING" id="48467.SAMN02745166_02282"/>
<evidence type="ECO:0000313" key="2">
    <source>
        <dbReference type="EMBL" id="SKA95129.1"/>
    </source>
</evidence>
<feature type="region of interest" description="Disordered" evidence="1">
    <location>
        <begin position="1"/>
        <end position="35"/>
    </location>
</feature>
<accession>A0A1T4Y006</accession>